<sequence>MVNDASGTSSGVHKADATHNLSSNIGLKGSTDIGPCSSTKTVSSNSCDMGSKEAAFPASATVKIRDTRAKRKMNISVIQCVDGVLGADVTLPKAVVDEVWEHFANTLYSYFVGKRLAFRSVETYVMNTWVKFGIQRIILRNGFFLFKFATKEGMERVLENGHWLIRLVSIILNIWKPNTRLVKDAVKSVPVWVKLHDVPVVAYSEIGLSIIATNLGKPLMLDSATSDMRINPWGRNTHARVLIEISFEWAFVDSMVVAIPLEDGSGHSMETLSIEYEWQPLWCDTCKFFDHKDDSCPFKVKAAISVPKADDEFIQENNSEKNRAKKKHINDDLDFMELKNSFDKLRQEDSILEVVEDPKMVIGTGSSFDANNELMSLNNDLMKAQGLESGKDNKEADVVSSSKPKFSFGPLDLGDISDSDEDKVFASQEDYNMSSTGGGHQREEEEFNLYDDDYADQVRDLSGQIQEFRDFQLHHGGRK</sequence>
<keyword evidence="3" id="KW-1185">Reference proteome</keyword>
<dbReference type="Proteomes" id="UP001151760">
    <property type="component" value="Unassembled WGS sequence"/>
</dbReference>
<evidence type="ECO:0000313" key="2">
    <source>
        <dbReference type="EMBL" id="GJT22253.1"/>
    </source>
</evidence>
<protein>
    <submittedName>
        <fullName evidence="2">Zinc knuckle CX2CX4HX4C containing protein</fullName>
    </submittedName>
</protein>
<accession>A0ABQ5C6J8</accession>
<dbReference type="PANTHER" id="PTHR31286">
    <property type="entry name" value="GLYCINE-RICH CELL WALL STRUCTURAL PROTEIN 1.8-LIKE"/>
    <property type="match status" value="1"/>
</dbReference>
<proteinExistence type="predicted"/>
<dbReference type="InterPro" id="IPR040256">
    <property type="entry name" value="At4g02000-like"/>
</dbReference>
<gene>
    <name evidence="2" type="ORF">Tco_0892190</name>
</gene>
<dbReference type="PANTHER" id="PTHR31286:SF99">
    <property type="entry name" value="DUF4283 DOMAIN-CONTAINING PROTEIN"/>
    <property type="match status" value="1"/>
</dbReference>
<dbReference type="EMBL" id="BQNB010013954">
    <property type="protein sequence ID" value="GJT22253.1"/>
    <property type="molecule type" value="Genomic_DNA"/>
</dbReference>
<evidence type="ECO:0000313" key="3">
    <source>
        <dbReference type="Proteomes" id="UP001151760"/>
    </source>
</evidence>
<reference evidence="2" key="1">
    <citation type="journal article" date="2022" name="Int. J. Mol. Sci.">
        <title>Draft Genome of Tanacetum Coccineum: Genomic Comparison of Closely Related Tanacetum-Family Plants.</title>
        <authorList>
            <person name="Yamashiro T."/>
            <person name="Shiraishi A."/>
            <person name="Nakayama K."/>
            <person name="Satake H."/>
        </authorList>
    </citation>
    <scope>NUCLEOTIDE SEQUENCE</scope>
</reference>
<name>A0ABQ5C6J8_9ASTR</name>
<reference evidence="2" key="2">
    <citation type="submission" date="2022-01" db="EMBL/GenBank/DDBJ databases">
        <authorList>
            <person name="Yamashiro T."/>
            <person name="Shiraishi A."/>
            <person name="Satake H."/>
            <person name="Nakayama K."/>
        </authorList>
    </citation>
    <scope>NUCLEOTIDE SEQUENCE</scope>
</reference>
<dbReference type="Pfam" id="PF14111">
    <property type="entry name" value="DUF4283"/>
    <property type="match status" value="1"/>
</dbReference>
<evidence type="ECO:0000259" key="1">
    <source>
        <dbReference type="Pfam" id="PF14111"/>
    </source>
</evidence>
<feature type="domain" description="DUF4283" evidence="1">
    <location>
        <begin position="103"/>
        <end position="179"/>
    </location>
</feature>
<dbReference type="InterPro" id="IPR025558">
    <property type="entry name" value="DUF4283"/>
</dbReference>
<comment type="caution">
    <text evidence="2">The sequence shown here is derived from an EMBL/GenBank/DDBJ whole genome shotgun (WGS) entry which is preliminary data.</text>
</comment>
<organism evidence="2 3">
    <name type="scientific">Tanacetum coccineum</name>
    <dbReference type="NCBI Taxonomy" id="301880"/>
    <lineage>
        <taxon>Eukaryota</taxon>
        <taxon>Viridiplantae</taxon>
        <taxon>Streptophyta</taxon>
        <taxon>Embryophyta</taxon>
        <taxon>Tracheophyta</taxon>
        <taxon>Spermatophyta</taxon>
        <taxon>Magnoliopsida</taxon>
        <taxon>eudicotyledons</taxon>
        <taxon>Gunneridae</taxon>
        <taxon>Pentapetalae</taxon>
        <taxon>asterids</taxon>
        <taxon>campanulids</taxon>
        <taxon>Asterales</taxon>
        <taxon>Asteraceae</taxon>
        <taxon>Asteroideae</taxon>
        <taxon>Anthemideae</taxon>
        <taxon>Anthemidinae</taxon>
        <taxon>Tanacetum</taxon>
    </lineage>
</organism>